<evidence type="ECO:0000313" key="9">
    <source>
        <dbReference type="Proteomes" id="UP000307440"/>
    </source>
</evidence>
<feature type="transmembrane region" description="Helical" evidence="7">
    <location>
        <begin position="290"/>
        <end position="313"/>
    </location>
</feature>
<dbReference type="GO" id="GO:0022857">
    <property type="term" value="F:transmembrane transporter activity"/>
    <property type="evidence" value="ECO:0007669"/>
    <property type="project" value="InterPro"/>
</dbReference>
<dbReference type="InterPro" id="IPR011701">
    <property type="entry name" value="MFS"/>
</dbReference>
<accession>A0A5C3KQD6</accession>
<dbReference type="PANTHER" id="PTHR43791">
    <property type="entry name" value="PERMEASE-RELATED"/>
    <property type="match status" value="1"/>
</dbReference>
<feature type="transmembrane region" description="Helical" evidence="7">
    <location>
        <begin position="353"/>
        <end position="373"/>
    </location>
</feature>
<sequence>MSQVHEPSTEPVGVSLEEKDLSRDSSAQDLTKEGGAEKDAPQQGPAEATSKPNDAGDDALQIVSDQVRWVTEEENKRILQKIDRHIMPVLFIIYFLQFMDKTTLSLASVFGIVKDAHLEGDQYSLLGSMPAVAQLVLQPLSAYLLVKFRLSLYIPCLILGAFETSTQAAFILVGQMWYRRQEQGIRLAIWFSNVGWVNVVGSLIMYGFSHVKGGELHSYRLAFLVLGLVTTACGVASFFVFPDNPVKCKFLTHDEKVIAVERLRSNQQGLETKVFKFKQVRETLMDLKSWLWMALMLLYSIPTAAITVFGPLIVRGFGYEGYEVMLFLIPFGVLQVLFIFLTFWLSNKYRMKLPLALVLMALCIVGSVILFTQGRDKKDQPALLAAYYLMAASTAIAPTFLSWQAVNVAGHTKKTTTSALMIMGNYTGGIVGPLLFASQDGPYYHNGILACIISYVCAAILTCFTGCYLHYLNKRNEVRRVQAGKSAKIIDYSMVGFVSQGEMESNTQNLNIGKRAFEDLTDLENDEFI</sequence>
<feature type="transmembrane region" description="Helical" evidence="7">
    <location>
        <begin position="385"/>
        <end position="406"/>
    </location>
</feature>
<feature type="transmembrane region" description="Helical" evidence="7">
    <location>
        <begin position="185"/>
        <end position="209"/>
    </location>
</feature>
<feature type="transmembrane region" description="Helical" evidence="7">
    <location>
        <begin position="443"/>
        <end position="471"/>
    </location>
</feature>
<dbReference type="Gene3D" id="1.20.1250.20">
    <property type="entry name" value="MFS general substrate transporter like domains"/>
    <property type="match status" value="3"/>
</dbReference>
<evidence type="ECO:0000256" key="3">
    <source>
        <dbReference type="ARBA" id="ARBA00022692"/>
    </source>
</evidence>
<evidence type="ECO:0000256" key="1">
    <source>
        <dbReference type="ARBA" id="ARBA00004141"/>
    </source>
</evidence>
<evidence type="ECO:0000256" key="2">
    <source>
        <dbReference type="ARBA" id="ARBA00022448"/>
    </source>
</evidence>
<keyword evidence="4 7" id="KW-1133">Transmembrane helix</keyword>
<organism evidence="8 9">
    <name type="scientific">Coprinopsis marcescibilis</name>
    <name type="common">Agaric fungus</name>
    <name type="synonym">Psathyrella marcescibilis</name>
    <dbReference type="NCBI Taxonomy" id="230819"/>
    <lineage>
        <taxon>Eukaryota</taxon>
        <taxon>Fungi</taxon>
        <taxon>Dikarya</taxon>
        <taxon>Basidiomycota</taxon>
        <taxon>Agaricomycotina</taxon>
        <taxon>Agaricomycetes</taxon>
        <taxon>Agaricomycetidae</taxon>
        <taxon>Agaricales</taxon>
        <taxon>Agaricineae</taxon>
        <taxon>Psathyrellaceae</taxon>
        <taxon>Coprinopsis</taxon>
    </lineage>
</organism>
<feature type="transmembrane region" description="Helical" evidence="7">
    <location>
        <begin position="152"/>
        <end position="173"/>
    </location>
</feature>
<dbReference type="AlphaFoldDB" id="A0A5C3KQD6"/>
<proteinExistence type="predicted"/>
<dbReference type="STRING" id="230819.A0A5C3KQD6"/>
<feature type="non-terminal residue" evidence="8">
    <location>
        <position position="529"/>
    </location>
</feature>
<feature type="transmembrane region" description="Helical" evidence="7">
    <location>
        <begin position="418"/>
        <end position="437"/>
    </location>
</feature>
<comment type="subcellular location">
    <subcellularLocation>
        <location evidence="1">Membrane</location>
        <topology evidence="1">Multi-pass membrane protein</topology>
    </subcellularLocation>
</comment>
<protein>
    <submittedName>
        <fullName evidence="8">Allantoate permease</fullName>
    </submittedName>
</protein>
<feature type="transmembrane region" description="Helical" evidence="7">
    <location>
        <begin position="325"/>
        <end position="346"/>
    </location>
</feature>
<feature type="region of interest" description="Disordered" evidence="6">
    <location>
        <begin position="1"/>
        <end position="57"/>
    </location>
</feature>
<evidence type="ECO:0000256" key="4">
    <source>
        <dbReference type="ARBA" id="ARBA00022989"/>
    </source>
</evidence>
<gene>
    <name evidence="8" type="ORF">FA15DRAFT_622018</name>
</gene>
<dbReference type="InterPro" id="IPR036259">
    <property type="entry name" value="MFS_trans_sf"/>
</dbReference>
<dbReference type="Pfam" id="PF07690">
    <property type="entry name" value="MFS_1"/>
    <property type="match status" value="1"/>
</dbReference>
<dbReference type="GO" id="GO:0016020">
    <property type="term" value="C:membrane"/>
    <property type="evidence" value="ECO:0007669"/>
    <property type="project" value="UniProtKB-SubCell"/>
</dbReference>
<dbReference type="EMBL" id="ML210233">
    <property type="protein sequence ID" value="TFK22770.1"/>
    <property type="molecule type" value="Genomic_DNA"/>
</dbReference>
<dbReference type="SUPFAM" id="SSF103473">
    <property type="entry name" value="MFS general substrate transporter"/>
    <property type="match status" value="1"/>
</dbReference>
<keyword evidence="5 7" id="KW-0472">Membrane</keyword>
<keyword evidence="2" id="KW-0813">Transport</keyword>
<keyword evidence="3 7" id="KW-0812">Transmembrane</keyword>
<feature type="compositionally biased region" description="Basic and acidic residues" evidence="6">
    <location>
        <begin position="30"/>
        <end position="40"/>
    </location>
</feature>
<dbReference type="Proteomes" id="UP000307440">
    <property type="component" value="Unassembled WGS sequence"/>
</dbReference>
<dbReference type="OrthoDB" id="6730379at2759"/>
<feature type="transmembrane region" description="Helical" evidence="7">
    <location>
        <begin position="91"/>
        <end position="113"/>
    </location>
</feature>
<reference evidence="8 9" key="1">
    <citation type="journal article" date="2019" name="Nat. Ecol. Evol.">
        <title>Megaphylogeny resolves global patterns of mushroom evolution.</title>
        <authorList>
            <person name="Varga T."/>
            <person name="Krizsan K."/>
            <person name="Foldi C."/>
            <person name="Dima B."/>
            <person name="Sanchez-Garcia M."/>
            <person name="Sanchez-Ramirez S."/>
            <person name="Szollosi G.J."/>
            <person name="Szarkandi J.G."/>
            <person name="Papp V."/>
            <person name="Albert L."/>
            <person name="Andreopoulos W."/>
            <person name="Angelini C."/>
            <person name="Antonin V."/>
            <person name="Barry K.W."/>
            <person name="Bougher N.L."/>
            <person name="Buchanan P."/>
            <person name="Buyck B."/>
            <person name="Bense V."/>
            <person name="Catcheside P."/>
            <person name="Chovatia M."/>
            <person name="Cooper J."/>
            <person name="Damon W."/>
            <person name="Desjardin D."/>
            <person name="Finy P."/>
            <person name="Geml J."/>
            <person name="Haridas S."/>
            <person name="Hughes K."/>
            <person name="Justo A."/>
            <person name="Karasinski D."/>
            <person name="Kautmanova I."/>
            <person name="Kiss B."/>
            <person name="Kocsube S."/>
            <person name="Kotiranta H."/>
            <person name="LaButti K.M."/>
            <person name="Lechner B.E."/>
            <person name="Liimatainen K."/>
            <person name="Lipzen A."/>
            <person name="Lukacs Z."/>
            <person name="Mihaltcheva S."/>
            <person name="Morgado L.N."/>
            <person name="Niskanen T."/>
            <person name="Noordeloos M.E."/>
            <person name="Ohm R.A."/>
            <person name="Ortiz-Santana B."/>
            <person name="Ovrebo C."/>
            <person name="Racz N."/>
            <person name="Riley R."/>
            <person name="Savchenko A."/>
            <person name="Shiryaev A."/>
            <person name="Soop K."/>
            <person name="Spirin V."/>
            <person name="Szebenyi C."/>
            <person name="Tomsovsky M."/>
            <person name="Tulloss R.E."/>
            <person name="Uehling J."/>
            <person name="Grigoriev I.V."/>
            <person name="Vagvolgyi C."/>
            <person name="Papp T."/>
            <person name="Martin F.M."/>
            <person name="Miettinen O."/>
            <person name="Hibbett D.S."/>
            <person name="Nagy L.G."/>
        </authorList>
    </citation>
    <scope>NUCLEOTIDE SEQUENCE [LARGE SCALE GENOMIC DNA]</scope>
    <source>
        <strain evidence="8 9">CBS 121175</strain>
    </source>
</reference>
<dbReference type="PANTHER" id="PTHR43791:SF59">
    <property type="entry name" value="TRANSPORTER, PUTATIVE (AFU_ORTHOLOGUE AFUA_1G06550)-RELATED"/>
    <property type="match status" value="1"/>
</dbReference>
<keyword evidence="9" id="KW-1185">Reference proteome</keyword>
<evidence type="ECO:0000256" key="5">
    <source>
        <dbReference type="ARBA" id="ARBA00023136"/>
    </source>
</evidence>
<evidence type="ECO:0000256" key="6">
    <source>
        <dbReference type="SAM" id="MobiDB-lite"/>
    </source>
</evidence>
<feature type="transmembrane region" description="Helical" evidence="7">
    <location>
        <begin position="221"/>
        <end position="241"/>
    </location>
</feature>
<evidence type="ECO:0000256" key="7">
    <source>
        <dbReference type="SAM" id="Phobius"/>
    </source>
</evidence>
<evidence type="ECO:0000313" key="8">
    <source>
        <dbReference type="EMBL" id="TFK22770.1"/>
    </source>
</evidence>
<name>A0A5C3KQD6_COPMA</name>